<sequence>MAPKTHSKKCKATPIKGPATALKAAKHSLSGHQPQLKDYTGDFTDTTFIQAKDYCKELKLPGGFAASHKKFVRRLQDHYDGHKATKGTVENASADQRADANGDEQASETGHSLEKPIKGGKKPKGINKASKVNKPPKSAKAAPTKTISVGGRGSRTVQPGAQQTEPDSSSRILSRGSHYRAFQLKNMLDTVRNLARSEGDSALDPFLDLLSEAYSAMNDIAPEPLSPDNPLSPLTPAGLS</sequence>
<feature type="region of interest" description="Disordered" evidence="1">
    <location>
        <begin position="219"/>
        <end position="240"/>
    </location>
</feature>
<dbReference type="Proteomes" id="UP000016933">
    <property type="component" value="Unassembled WGS sequence"/>
</dbReference>
<dbReference type="AlphaFoldDB" id="N1PJL1"/>
<reference evidence="2 3" key="2">
    <citation type="journal article" date="2012" name="PLoS Pathog.">
        <title>Diverse lifestyles and strategies of plant pathogenesis encoded in the genomes of eighteen Dothideomycetes fungi.</title>
        <authorList>
            <person name="Ohm R.A."/>
            <person name="Feau N."/>
            <person name="Henrissat B."/>
            <person name="Schoch C.L."/>
            <person name="Horwitz B.A."/>
            <person name="Barry K.W."/>
            <person name="Condon B.J."/>
            <person name="Copeland A.C."/>
            <person name="Dhillon B."/>
            <person name="Glaser F."/>
            <person name="Hesse C.N."/>
            <person name="Kosti I."/>
            <person name="LaButti K."/>
            <person name="Lindquist E.A."/>
            <person name="Lucas S."/>
            <person name="Salamov A.A."/>
            <person name="Bradshaw R.E."/>
            <person name="Ciuffetti L."/>
            <person name="Hamelin R.C."/>
            <person name="Kema G.H.J."/>
            <person name="Lawrence C."/>
            <person name="Scott J.A."/>
            <person name="Spatafora J.W."/>
            <person name="Turgeon B.G."/>
            <person name="de Wit P.J.G.M."/>
            <person name="Zhong S."/>
            <person name="Goodwin S.B."/>
            <person name="Grigoriev I.V."/>
        </authorList>
    </citation>
    <scope>NUCLEOTIDE SEQUENCE [LARGE SCALE GENOMIC DNA]</scope>
    <source>
        <strain evidence="3">NZE10 / CBS 128990</strain>
    </source>
</reference>
<accession>N1PJL1</accession>
<gene>
    <name evidence="2" type="ORF">DOTSEDRAFT_37056</name>
</gene>
<feature type="compositionally biased region" description="Polar residues" evidence="1">
    <location>
        <begin position="155"/>
        <end position="172"/>
    </location>
</feature>
<dbReference type="EMBL" id="KB446542">
    <property type="protein sequence ID" value="EME41715.1"/>
    <property type="molecule type" value="Genomic_DNA"/>
</dbReference>
<evidence type="ECO:0000313" key="3">
    <source>
        <dbReference type="Proteomes" id="UP000016933"/>
    </source>
</evidence>
<keyword evidence="3" id="KW-1185">Reference proteome</keyword>
<organism evidence="2 3">
    <name type="scientific">Dothistroma septosporum (strain NZE10 / CBS 128990)</name>
    <name type="common">Red band needle blight fungus</name>
    <name type="synonym">Mycosphaerella pini</name>
    <dbReference type="NCBI Taxonomy" id="675120"/>
    <lineage>
        <taxon>Eukaryota</taxon>
        <taxon>Fungi</taxon>
        <taxon>Dikarya</taxon>
        <taxon>Ascomycota</taxon>
        <taxon>Pezizomycotina</taxon>
        <taxon>Dothideomycetes</taxon>
        <taxon>Dothideomycetidae</taxon>
        <taxon>Mycosphaerellales</taxon>
        <taxon>Mycosphaerellaceae</taxon>
        <taxon>Dothistroma</taxon>
    </lineage>
</organism>
<reference evidence="3" key="1">
    <citation type="journal article" date="2012" name="PLoS Genet.">
        <title>The genomes of the fungal plant pathogens Cladosporium fulvum and Dothistroma septosporum reveal adaptation to different hosts and lifestyles but also signatures of common ancestry.</title>
        <authorList>
            <person name="de Wit P.J.G.M."/>
            <person name="van der Burgt A."/>
            <person name="Oekmen B."/>
            <person name="Stergiopoulos I."/>
            <person name="Abd-Elsalam K.A."/>
            <person name="Aerts A.L."/>
            <person name="Bahkali A.H."/>
            <person name="Beenen H.G."/>
            <person name="Chettri P."/>
            <person name="Cox M.P."/>
            <person name="Datema E."/>
            <person name="de Vries R.P."/>
            <person name="Dhillon B."/>
            <person name="Ganley A.R."/>
            <person name="Griffiths S.A."/>
            <person name="Guo Y."/>
            <person name="Hamelin R.C."/>
            <person name="Henrissat B."/>
            <person name="Kabir M.S."/>
            <person name="Jashni M.K."/>
            <person name="Kema G."/>
            <person name="Klaubauf S."/>
            <person name="Lapidus A."/>
            <person name="Levasseur A."/>
            <person name="Lindquist E."/>
            <person name="Mehrabi R."/>
            <person name="Ohm R.A."/>
            <person name="Owen T.J."/>
            <person name="Salamov A."/>
            <person name="Schwelm A."/>
            <person name="Schijlen E."/>
            <person name="Sun H."/>
            <person name="van den Burg H.A."/>
            <person name="van Ham R.C.H.J."/>
            <person name="Zhang S."/>
            <person name="Goodwin S.B."/>
            <person name="Grigoriev I.V."/>
            <person name="Collemare J."/>
            <person name="Bradshaw R.E."/>
        </authorList>
    </citation>
    <scope>NUCLEOTIDE SEQUENCE [LARGE SCALE GENOMIC DNA]</scope>
    <source>
        <strain evidence="3">NZE10 / CBS 128990</strain>
    </source>
</reference>
<name>N1PJL1_DOTSN</name>
<proteinExistence type="predicted"/>
<feature type="region of interest" description="Disordered" evidence="1">
    <location>
        <begin position="81"/>
        <end position="174"/>
    </location>
</feature>
<evidence type="ECO:0000313" key="2">
    <source>
        <dbReference type="EMBL" id="EME41715.1"/>
    </source>
</evidence>
<dbReference type="OrthoDB" id="10593885at2759"/>
<protein>
    <submittedName>
        <fullName evidence="2">Uncharacterized protein</fullName>
    </submittedName>
</protein>
<evidence type="ECO:0000256" key="1">
    <source>
        <dbReference type="SAM" id="MobiDB-lite"/>
    </source>
</evidence>
<feature type="compositionally biased region" description="Low complexity" evidence="1">
    <location>
        <begin position="126"/>
        <end position="146"/>
    </location>
</feature>
<dbReference type="HOGENOM" id="CLU_1156366_0_0_1"/>